<reference evidence="1 2" key="1">
    <citation type="submission" date="2021-01" db="EMBL/GenBank/DDBJ databases">
        <title>Chryseolinea sp. Jin1 Genome sequencing and assembly.</title>
        <authorList>
            <person name="Kim I."/>
        </authorList>
    </citation>
    <scope>NUCLEOTIDE SEQUENCE [LARGE SCALE GENOMIC DNA]</scope>
    <source>
        <strain evidence="1 2">Jin1</strain>
    </source>
</reference>
<keyword evidence="2" id="KW-1185">Reference proteome</keyword>
<organism evidence="1 2">
    <name type="scientific">Chryseolinea lacunae</name>
    <dbReference type="NCBI Taxonomy" id="2801331"/>
    <lineage>
        <taxon>Bacteria</taxon>
        <taxon>Pseudomonadati</taxon>
        <taxon>Bacteroidota</taxon>
        <taxon>Cytophagia</taxon>
        <taxon>Cytophagales</taxon>
        <taxon>Fulvivirgaceae</taxon>
        <taxon>Chryseolinea</taxon>
    </lineage>
</organism>
<dbReference type="Proteomes" id="UP000613030">
    <property type="component" value="Unassembled WGS sequence"/>
</dbReference>
<dbReference type="RefSeq" id="WP_202015800.1">
    <property type="nucleotide sequence ID" value="NZ_JAERRB010000016.1"/>
</dbReference>
<evidence type="ECO:0000313" key="1">
    <source>
        <dbReference type="EMBL" id="MBL0745388.1"/>
    </source>
</evidence>
<accession>A0ABS1L1H6</accession>
<proteinExistence type="predicted"/>
<evidence type="ECO:0000313" key="2">
    <source>
        <dbReference type="Proteomes" id="UP000613030"/>
    </source>
</evidence>
<name>A0ABS1L1H6_9BACT</name>
<gene>
    <name evidence="1" type="ORF">JI741_29420</name>
</gene>
<sequence length="296" mass="33723">MATDGVKIIDGDTAHDTYWGIMDRYDGGADADTIAIEFPLDDTDTFDDFDHEIYVTSCALAYWELGLMTTARLQFVRQVIDKGAGVRDWESEDPSLGKARKRELERLWKKISQVNQKIRSRKKYRKVTNLCFADDDLLTFQHRDGSYRVVICSSVSNYRGVCSYTFAFTTYNAVRKPSINNVLTCDILGHQISSSIDPEQAKAAQPGIERIWKFVGTQHYVGFGLHLISIPHADLLTFKDKFENIGTLRIVSGLKWMGSLGGENSFEGLERHFDDQEKYIETFRAKKYPVTVLCEI</sequence>
<protein>
    <submittedName>
        <fullName evidence="1">Uncharacterized protein</fullName>
    </submittedName>
</protein>
<dbReference type="EMBL" id="JAERRB010000016">
    <property type="protein sequence ID" value="MBL0745388.1"/>
    <property type="molecule type" value="Genomic_DNA"/>
</dbReference>
<comment type="caution">
    <text evidence="1">The sequence shown here is derived from an EMBL/GenBank/DDBJ whole genome shotgun (WGS) entry which is preliminary data.</text>
</comment>